<protein>
    <recommendedName>
        <fullName evidence="10">DUF445 family protein</fullName>
    </recommendedName>
</protein>
<dbReference type="KEGG" id="slr:L21SP2_0911"/>
<feature type="region of interest" description="Disordered" evidence="6">
    <location>
        <begin position="101"/>
        <end position="144"/>
    </location>
</feature>
<evidence type="ECO:0000313" key="8">
    <source>
        <dbReference type="EMBL" id="AHC14331.1"/>
    </source>
</evidence>
<dbReference type="STRING" id="1307761.L21SP2_0911"/>
<dbReference type="PATRIC" id="fig|1307761.3.peg.912"/>
<feature type="transmembrane region" description="Helical" evidence="7">
    <location>
        <begin position="6"/>
        <end position="28"/>
    </location>
</feature>
<reference evidence="8 9" key="1">
    <citation type="journal article" date="2015" name="Stand. Genomic Sci.">
        <title>Complete genome sequence and description of Salinispira pacifica gen. nov., sp. nov., a novel spirochaete isolated form a hypersaline microbial mat.</title>
        <authorList>
            <person name="Ben Hania W."/>
            <person name="Joseph M."/>
            <person name="Schumann P."/>
            <person name="Bunk B."/>
            <person name="Fiebig A."/>
            <person name="Sproer C."/>
            <person name="Klenk H.P."/>
            <person name="Fardeau M.L."/>
            <person name="Spring S."/>
        </authorList>
    </citation>
    <scope>NUCLEOTIDE SEQUENCE [LARGE SCALE GENOMIC DNA]</scope>
    <source>
        <strain evidence="8 9">L21-RPul-D2</strain>
    </source>
</reference>
<evidence type="ECO:0000256" key="1">
    <source>
        <dbReference type="ARBA" id="ARBA00004308"/>
    </source>
</evidence>
<dbReference type="Pfam" id="PF04286">
    <property type="entry name" value="DUF445"/>
    <property type="match status" value="1"/>
</dbReference>
<comment type="subcellular location">
    <subcellularLocation>
        <location evidence="1">Endomembrane system</location>
    </subcellularLocation>
</comment>
<evidence type="ECO:0000256" key="4">
    <source>
        <dbReference type="ARBA" id="ARBA00022989"/>
    </source>
</evidence>
<evidence type="ECO:0008006" key="10">
    <source>
        <dbReference type="Google" id="ProtNLM"/>
    </source>
</evidence>
<dbReference type="GO" id="GO:0012505">
    <property type="term" value="C:endomembrane system"/>
    <property type="evidence" value="ECO:0007669"/>
    <property type="project" value="UniProtKB-SubCell"/>
</dbReference>
<accession>V5WGP1</accession>
<dbReference type="InterPro" id="IPR007383">
    <property type="entry name" value="DUF445"/>
</dbReference>
<keyword evidence="9" id="KW-1185">Reference proteome</keyword>
<dbReference type="PANTHER" id="PTHR35791:SF1">
    <property type="entry name" value="UPF0754 MEMBRANE PROTEIN YHEB"/>
    <property type="match status" value="1"/>
</dbReference>
<evidence type="ECO:0000256" key="7">
    <source>
        <dbReference type="SAM" id="Phobius"/>
    </source>
</evidence>
<dbReference type="Proteomes" id="UP000018680">
    <property type="component" value="Chromosome"/>
</dbReference>
<dbReference type="eggNOG" id="COG4399">
    <property type="taxonomic scope" value="Bacteria"/>
</dbReference>
<proteinExistence type="inferred from homology"/>
<comment type="similarity">
    <text evidence="2">Belongs to the UPF0754 family.</text>
</comment>
<evidence type="ECO:0000313" key="9">
    <source>
        <dbReference type="Proteomes" id="UP000018680"/>
    </source>
</evidence>
<dbReference type="EMBL" id="CP006939">
    <property type="protein sequence ID" value="AHC14331.1"/>
    <property type="molecule type" value="Genomic_DNA"/>
</dbReference>
<evidence type="ECO:0000256" key="6">
    <source>
        <dbReference type="SAM" id="MobiDB-lite"/>
    </source>
</evidence>
<keyword evidence="3 7" id="KW-0812">Transmembrane</keyword>
<feature type="compositionally biased region" description="Low complexity" evidence="6">
    <location>
        <begin position="126"/>
        <end position="138"/>
    </location>
</feature>
<keyword evidence="5 7" id="KW-0472">Membrane</keyword>
<gene>
    <name evidence="8" type="ORF">L21SP2_0911</name>
</gene>
<dbReference type="AlphaFoldDB" id="V5WGP1"/>
<evidence type="ECO:0000256" key="2">
    <source>
        <dbReference type="ARBA" id="ARBA00008053"/>
    </source>
</evidence>
<organism evidence="8 9">
    <name type="scientific">Salinispira pacifica</name>
    <dbReference type="NCBI Taxonomy" id="1307761"/>
    <lineage>
        <taxon>Bacteria</taxon>
        <taxon>Pseudomonadati</taxon>
        <taxon>Spirochaetota</taxon>
        <taxon>Spirochaetia</taxon>
        <taxon>Spirochaetales</taxon>
        <taxon>Spirochaetaceae</taxon>
        <taxon>Salinispira</taxon>
    </lineage>
</organism>
<feature type="region of interest" description="Disordered" evidence="6">
    <location>
        <begin position="449"/>
        <end position="472"/>
    </location>
</feature>
<feature type="transmembrane region" description="Helical" evidence="7">
    <location>
        <begin position="533"/>
        <end position="555"/>
    </location>
</feature>
<keyword evidence="4 7" id="KW-1133">Transmembrane helix</keyword>
<dbReference type="HOGENOM" id="CLU_042384_0_1_12"/>
<sequence>MAVREMLIYALPPLLGAVIGYVTNALAIRMLFRPLTRKFFLGIPLPLTPGIIPRQREQLAHSIARMVSRSLFNTQVILGHIRGEAFQHGLVLQIRQIFTPGKQDHRGDSSTLAGENPRGKADETPSETSNETSNETPEAGPQTVEDVEAKIRSIEKLLVPLLTADVTRNLLRVLIERLSAGLGKRGLDTILPSRLYESDSLETLFRNLIEGNAYRKLSWALVLWLRRHESENTRISEFFTRVQLSRTMHVIDRFYTPGVNGLMAFLRRPDIRRELVRRGKRILSDILLRLRPVQRMMLSAGQYDRTLEENMPDIVRDLLRTLEDTLRSRDNREKILMALHQFIAELQGQGLKDVEKTYGIVLSRNLYRMLNRFRSILLQGDAPRRLADLVSRGVLGSGNVNDILLRITSMDLEHILMKLYNGFYEVLDSPGRREEFRSLIQGIILEARQQGEASQQSPPAGTDGTKGDDRDVQKDSELPAAAASVITGILEGAVPVLVERFDVYRMVVDRINSLDIEEVEGLLLGIIARHLKYINIFGAVLGALIGGLQVVLRIAGI</sequence>
<dbReference type="RefSeq" id="WP_024267262.1">
    <property type="nucleotide sequence ID" value="NC_023035.1"/>
</dbReference>
<dbReference type="PANTHER" id="PTHR35791">
    <property type="entry name" value="UPF0754 MEMBRANE PROTEIN YHEB"/>
    <property type="match status" value="1"/>
</dbReference>
<evidence type="ECO:0000256" key="5">
    <source>
        <dbReference type="ARBA" id="ARBA00023136"/>
    </source>
</evidence>
<evidence type="ECO:0000256" key="3">
    <source>
        <dbReference type="ARBA" id="ARBA00022692"/>
    </source>
</evidence>
<name>V5WGP1_9SPIO</name>